<dbReference type="GO" id="GO:0005198">
    <property type="term" value="F:structural molecule activity"/>
    <property type="evidence" value="ECO:0007669"/>
    <property type="project" value="InterPro"/>
</dbReference>
<feature type="compositionally biased region" description="Low complexity" evidence="1">
    <location>
        <begin position="626"/>
        <end position="635"/>
    </location>
</feature>
<evidence type="ECO:0000256" key="1">
    <source>
        <dbReference type="SAM" id="MobiDB-lite"/>
    </source>
</evidence>
<feature type="region of interest" description="Disordered" evidence="1">
    <location>
        <begin position="134"/>
        <end position="156"/>
    </location>
</feature>
<feature type="compositionally biased region" description="Polar residues" evidence="1">
    <location>
        <begin position="134"/>
        <end position="144"/>
    </location>
</feature>
<evidence type="ECO:0000313" key="2">
    <source>
        <dbReference type="EMBL" id="QVW56814.1"/>
    </source>
</evidence>
<feature type="compositionally biased region" description="Acidic residues" evidence="1">
    <location>
        <begin position="637"/>
        <end position="651"/>
    </location>
</feature>
<accession>A0A8E7L5L0</accession>
<protein>
    <submittedName>
        <fullName evidence="2">VP4</fullName>
    </submittedName>
</protein>
<name>A0A8E7L5L0_9VIRU</name>
<organism evidence="2">
    <name type="scientific">Dendrocopos leucotos parvoviridae sp</name>
    <dbReference type="NCBI Taxonomy" id="2794475"/>
    <lineage>
        <taxon>Viruses</taxon>
        <taxon>Monodnaviria</taxon>
        <taxon>Shotokuvirae</taxon>
        <taxon>Cossaviricota</taxon>
        <taxon>Quintoviricetes</taxon>
        <taxon>Piccovirales</taxon>
        <taxon>Parvoviridae</taxon>
    </lineage>
</organism>
<feature type="region of interest" description="Disordered" evidence="1">
    <location>
        <begin position="42"/>
        <end position="92"/>
    </location>
</feature>
<feature type="compositionally biased region" description="Acidic residues" evidence="1">
    <location>
        <begin position="80"/>
        <end position="89"/>
    </location>
</feature>
<dbReference type="Pfam" id="PF02336">
    <property type="entry name" value="Denso_VP4"/>
    <property type="match status" value="1"/>
</dbReference>
<feature type="compositionally biased region" description="Basic residues" evidence="1">
    <location>
        <begin position="595"/>
        <end position="606"/>
    </location>
</feature>
<dbReference type="EMBL" id="MW046550">
    <property type="protein sequence ID" value="QVW56814.1"/>
    <property type="molecule type" value="Genomic_DNA"/>
</dbReference>
<sequence length="665" mass="73096">MAPLHRGHNLYAARQKAHSAAWKALSKAEKARYGSYNKFRTSSEGRSINKRVHEEWSAGEGPNAKKGRDTDAGAANESDPANDNDPDTPDSERREIADFLERVELPSDFGDLFDIGDFDMADIQNNAALPMETGASTSVAQNSDGESRGMGGVGASSQGAGAGISGAAGLTFVSPVNNSESGIYTYQKKFFKYTYGLAHTMINSGGIGRYITPYAYIPVDWLPFYLTPAEYQAIPMNSKVVGVNCKITLMGTRTAFDHGTTLSGTATTEYVPICKYAIGLNTRVFIENNSVTLKSAEPMTVESVARPKLNEQMQKLYDDYPPATEVPRHHNWYGCYTYNTQKVNGSAADTRSEYGLYRMDHVLKTAMVNKVLGTPLINYSYRPRTGMIKPGKLPMTMNYSDPDGKFPAGVSSTVIPYAHNVPHFAEITTEKGNVRMNGALASIDRNYATRVEGNYQQQLEQYIHIDPQTGTASSNFSVQPQVHIGLLATPALNPATETAQYLNSCLYYLIETSIQIKHNVSSMCTFGVPRSWPQEHRFYMDTAHKYNGYGYQNFGLTATLDGNVEATTRFNVEAINPELQRLSTGTGPNNENVGKRKTSVHKKLGRSSKERMLTAPLSTRLSKGFQSQQSSSHVSASDDDDDSTDLFEDIEFLPPRTPKPKGGSK</sequence>
<feature type="compositionally biased region" description="Polar residues" evidence="1">
    <location>
        <begin position="581"/>
        <end position="592"/>
    </location>
</feature>
<feature type="region of interest" description="Disordered" evidence="1">
    <location>
        <begin position="580"/>
        <end position="665"/>
    </location>
</feature>
<reference evidence="2" key="1">
    <citation type="submission" date="2020-09" db="EMBL/GenBank/DDBJ databases">
        <title>Parvovirus dark matter in the feces of wild birds.</title>
        <authorList>
            <person name="Dai Z."/>
            <person name="Yang S."/>
            <person name="Zhang W."/>
        </authorList>
    </citation>
    <scope>NUCLEOTIDE SEQUENCE</scope>
    <source>
        <strain evidence="2">Wpk140par05</strain>
    </source>
</reference>
<dbReference type="InterPro" id="IPR003433">
    <property type="entry name" value="Capsid_VP4_densovirus"/>
</dbReference>
<proteinExistence type="predicted"/>
<feature type="compositionally biased region" description="Polar residues" evidence="1">
    <location>
        <begin position="616"/>
        <end position="625"/>
    </location>
</feature>